<proteinExistence type="predicted"/>
<feature type="transmembrane region" description="Helical" evidence="1">
    <location>
        <begin position="17"/>
        <end position="36"/>
    </location>
</feature>
<feature type="transmembrane region" description="Helical" evidence="1">
    <location>
        <begin position="112"/>
        <end position="129"/>
    </location>
</feature>
<dbReference type="HOGENOM" id="CLU_970080_0_0_1"/>
<feature type="transmembrane region" description="Helical" evidence="1">
    <location>
        <begin position="87"/>
        <end position="105"/>
    </location>
</feature>
<protein>
    <submittedName>
        <fullName evidence="2">Uncharacterized protein</fullName>
    </submittedName>
</protein>
<dbReference type="EMBL" id="KE647277">
    <property type="protein sequence ID" value="EQB60544.1"/>
    <property type="molecule type" value="Genomic_DNA"/>
</dbReference>
<feature type="transmembrane region" description="Helical" evidence="1">
    <location>
        <begin position="256"/>
        <end position="275"/>
    </location>
</feature>
<dbReference type="AlphaFoldDB" id="T0L7R8"/>
<evidence type="ECO:0000313" key="3">
    <source>
        <dbReference type="Proteomes" id="UP000053780"/>
    </source>
</evidence>
<sequence>AEHFKYKEVFKTSYHRLINFIINICVNYLIIFLISYKNENNENKNKEHENYERNNITFCNKMKNLLNNNNLLIATYLLFYLNDTNYYKYNEILYLPFLFYIFMLFMYSKMKYLCGAFRIVFYIVYFFIYKDIFDNSNKIERYMKFYDKKVAKNIKKYILKKFIYEVRKKNYKLQPTNVLVSSNKNSIFVNVCGDILKNLTKKEFTSVLYDEFKHVLIGTFKVKIIELSNYIIIVAAEYLMIYLSRKKLKSKDFPKNCFKIYLLINVTLGVFLNFLKNYIIYLEEIECIKYNELNHDKSYLISTYKTFNNLANKFVK</sequence>
<feature type="non-terminal residue" evidence="2">
    <location>
        <position position="316"/>
    </location>
</feature>
<keyword evidence="3" id="KW-1185">Reference proteome</keyword>
<dbReference type="VEuPathDB" id="MicrosporidiaDB:NAPIS_ORF01918"/>
<name>T0L7R8_9MICR</name>
<evidence type="ECO:0000256" key="1">
    <source>
        <dbReference type="SAM" id="Phobius"/>
    </source>
</evidence>
<feature type="transmembrane region" description="Helical" evidence="1">
    <location>
        <begin position="227"/>
        <end position="244"/>
    </location>
</feature>
<keyword evidence="1" id="KW-0812">Transmembrane</keyword>
<gene>
    <name evidence="2" type="ORF">NAPIS_ORF01918</name>
</gene>
<organism evidence="2 3">
    <name type="scientific">Vairimorpha apis BRL 01</name>
    <dbReference type="NCBI Taxonomy" id="1037528"/>
    <lineage>
        <taxon>Eukaryota</taxon>
        <taxon>Fungi</taxon>
        <taxon>Fungi incertae sedis</taxon>
        <taxon>Microsporidia</taxon>
        <taxon>Nosematidae</taxon>
        <taxon>Vairimorpha</taxon>
    </lineage>
</organism>
<evidence type="ECO:0000313" key="2">
    <source>
        <dbReference type="EMBL" id="EQB60544.1"/>
    </source>
</evidence>
<accession>T0L7R8</accession>
<reference evidence="2 3" key="1">
    <citation type="journal article" date="2013" name="BMC Genomics">
        <title>Genome sequencing and comparative genomics of honey bee microsporidia, Nosema apis reveal novel insights into host-parasite interactions.</title>
        <authorList>
            <person name="Chen Yp."/>
            <person name="Pettis J.S."/>
            <person name="Zhao Y."/>
            <person name="Liu X."/>
            <person name="Tallon L.J."/>
            <person name="Sadzewicz L.D."/>
            <person name="Li R."/>
            <person name="Zheng H."/>
            <person name="Huang S."/>
            <person name="Zhang X."/>
            <person name="Hamilton M.C."/>
            <person name="Pernal S.F."/>
            <person name="Melathopoulos A.P."/>
            <person name="Yan X."/>
            <person name="Evans J.D."/>
        </authorList>
    </citation>
    <scope>NUCLEOTIDE SEQUENCE [LARGE SCALE GENOMIC DNA]</scope>
    <source>
        <strain evidence="2 3">BRL 01</strain>
    </source>
</reference>
<keyword evidence="1" id="KW-0472">Membrane</keyword>
<dbReference type="Proteomes" id="UP000053780">
    <property type="component" value="Unassembled WGS sequence"/>
</dbReference>
<keyword evidence="1" id="KW-1133">Transmembrane helix</keyword>
<feature type="non-terminal residue" evidence="2">
    <location>
        <position position="1"/>
    </location>
</feature>